<evidence type="ECO:0008006" key="4">
    <source>
        <dbReference type="Google" id="ProtNLM"/>
    </source>
</evidence>
<dbReference type="EMBL" id="FOMQ01000009">
    <property type="protein sequence ID" value="SFD92710.1"/>
    <property type="molecule type" value="Genomic_DNA"/>
</dbReference>
<organism evidence="2 3">
    <name type="scientific">Paracidovorax konjaci</name>
    <dbReference type="NCBI Taxonomy" id="32040"/>
    <lineage>
        <taxon>Bacteria</taxon>
        <taxon>Pseudomonadati</taxon>
        <taxon>Pseudomonadota</taxon>
        <taxon>Betaproteobacteria</taxon>
        <taxon>Burkholderiales</taxon>
        <taxon>Comamonadaceae</taxon>
        <taxon>Paracidovorax</taxon>
    </lineage>
</organism>
<dbReference type="RefSeq" id="WP_434802670.1">
    <property type="nucleotide sequence ID" value="NZ_FOMQ01000009.1"/>
</dbReference>
<proteinExistence type="predicted"/>
<accession>A0A1I1WHY8</accession>
<evidence type="ECO:0000256" key="1">
    <source>
        <dbReference type="SAM" id="SignalP"/>
    </source>
</evidence>
<protein>
    <recommendedName>
        <fullName evidence="4">Cysteine rich repeat-containing protein</fullName>
    </recommendedName>
</protein>
<feature type="chain" id="PRO_5011738761" description="Cysteine rich repeat-containing protein" evidence="1">
    <location>
        <begin position="26"/>
        <end position="91"/>
    </location>
</feature>
<dbReference type="STRING" id="32040.SAMN04489710_10935"/>
<evidence type="ECO:0000313" key="2">
    <source>
        <dbReference type="EMBL" id="SFD92710.1"/>
    </source>
</evidence>
<keyword evidence="3" id="KW-1185">Reference proteome</keyword>
<gene>
    <name evidence="2" type="ORF">SAMN04489710_10935</name>
</gene>
<dbReference type="AlphaFoldDB" id="A0A1I1WHY8"/>
<dbReference type="Proteomes" id="UP000199517">
    <property type="component" value="Unassembled WGS sequence"/>
</dbReference>
<sequence>MRTYRFILAAALAPMLAFGTLAAHAQEAKDHAHTDKEVQADIQRHRAMAAAHDAAAKCLESGKGHDQCMKDLQAACKGLAIGKYCGMKHQH</sequence>
<reference evidence="3" key="1">
    <citation type="submission" date="2016-10" db="EMBL/GenBank/DDBJ databases">
        <authorList>
            <person name="Varghese N."/>
            <person name="Submissions S."/>
        </authorList>
    </citation>
    <scope>NUCLEOTIDE SEQUENCE [LARGE SCALE GENOMIC DNA]</scope>
    <source>
        <strain evidence="3">DSM 7481</strain>
    </source>
</reference>
<evidence type="ECO:0000313" key="3">
    <source>
        <dbReference type="Proteomes" id="UP000199517"/>
    </source>
</evidence>
<keyword evidence="1" id="KW-0732">Signal</keyword>
<feature type="signal peptide" evidence="1">
    <location>
        <begin position="1"/>
        <end position="25"/>
    </location>
</feature>
<name>A0A1I1WHY8_9BURK</name>